<evidence type="ECO:0000259" key="2">
    <source>
        <dbReference type="Pfam" id="PF02342"/>
    </source>
</evidence>
<dbReference type="Gene3D" id="2.60.60.30">
    <property type="entry name" value="sav2460 like domains"/>
    <property type="match status" value="1"/>
</dbReference>
<dbReference type="PANTHER" id="PTHR32097:SF4">
    <property type="entry name" value="GENERAL STRESS PROTEIN 16U"/>
    <property type="match status" value="1"/>
</dbReference>
<dbReference type="AlphaFoldDB" id="A0A940MF12"/>
<dbReference type="RefSeq" id="WP_209340875.1">
    <property type="nucleotide sequence ID" value="NZ_JAGIQL010000062.1"/>
</dbReference>
<keyword evidence="4" id="KW-1185">Reference proteome</keyword>
<gene>
    <name evidence="3" type="ORF">JFN87_16700</name>
</gene>
<dbReference type="InterPro" id="IPR003325">
    <property type="entry name" value="TerD"/>
</dbReference>
<evidence type="ECO:0000313" key="4">
    <source>
        <dbReference type="Proteomes" id="UP000670475"/>
    </source>
</evidence>
<comment type="caution">
    <text evidence="3">The sequence shown here is derived from an EMBL/GenBank/DDBJ whole genome shotgun (WGS) entry which is preliminary data.</text>
</comment>
<comment type="similarity">
    <text evidence="1">Belongs to the CAPAB/TerDEXZ family.</text>
</comment>
<dbReference type="InterPro" id="IPR051324">
    <property type="entry name" value="Stress/Tellurium_Resist"/>
</dbReference>
<evidence type="ECO:0000256" key="1">
    <source>
        <dbReference type="ARBA" id="ARBA00008775"/>
    </source>
</evidence>
<dbReference type="EMBL" id="JAGIQL010000062">
    <property type="protein sequence ID" value="MBP0459131.1"/>
    <property type="molecule type" value="Genomic_DNA"/>
</dbReference>
<feature type="domain" description="TerD" evidence="2">
    <location>
        <begin position="4"/>
        <end position="163"/>
    </location>
</feature>
<evidence type="ECO:0000313" key="3">
    <source>
        <dbReference type="EMBL" id="MBP0459131.1"/>
    </source>
</evidence>
<dbReference type="Proteomes" id="UP000670475">
    <property type="component" value="Unassembled WGS sequence"/>
</dbReference>
<proteinExistence type="inferred from homology"/>
<protein>
    <submittedName>
        <fullName evidence="3">TerD family protein</fullName>
    </submittedName>
</protein>
<accession>A0A940MF12</accession>
<sequence length="174" mass="19025">MGNANKGLSKVEVMLRWDPSPLGAPDHDLDLIAGVFAADAPHGAPVYVVHFDSRSPDGTITLNRDSRTGQGLGTDEEMTLELDRSSDAYTRVIVGVAIQQGDGERTFGEIADPEVRIVEDHDELARFDFTGVPHAKAAALAEFFRERGGAWRFRPDVRGFDADPQTFARRMGEA</sequence>
<organism evidence="3 4">
    <name type="scientific">Streptomyces montanisoli</name>
    <dbReference type="NCBI Taxonomy" id="2798581"/>
    <lineage>
        <taxon>Bacteria</taxon>
        <taxon>Bacillati</taxon>
        <taxon>Actinomycetota</taxon>
        <taxon>Actinomycetes</taxon>
        <taxon>Kitasatosporales</taxon>
        <taxon>Streptomycetaceae</taxon>
        <taxon>Streptomyces</taxon>
    </lineage>
</organism>
<dbReference type="CDD" id="cd06974">
    <property type="entry name" value="TerD_like"/>
    <property type="match status" value="1"/>
</dbReference>
<reference evidence="3" key="1">
    <citation type="submission" date="2021-03" db="EMBL/GenBank/DDBJ databases">
        <title>Whole genome sequence of Streptomyces bomunensis MMS17-BM035.</title>
        <authorList>
            <person name="Lee J.H."/>
        </authorList>
    </citation>
    <scope>NUCLEOTIDE SEQUENCE</scope>
    <source>
        <strain evidence="3">MMS17-BM035</strain>
    </source>
</reference>
<dbReference type="Pfam" id="PF02342">
    <property type="entry name" value="TerD"/>
    <property type="match status" value="1"/>
</dbReference>
<name>A0A940MF12_9ACTN</name>
<dbReference type="PANTHER" id="PTHR32097">
    <property type="entry name" value="CAMP-BINDING PROTEIN 1-RELATED"/>
    <property type="match status" value="1"/>
</dbReference>